<accession>A0ACB9J1R3</accession>
<protein>
    <submittedName>
        <fullName evidence="1">Uncharacterized protein</fullName>
    </submittedName>
</protein>
<evidence type="ECO:0000313" key="1">
    <source>
        <dbReference type="EMBL" id="KAI3813646.1"/>
    </source>
</evidence>
<proteinExistence type="predicted"/>
<reference evidence="1 2" key="2">
    <citation type="journal article" date="2022" name="Mol. Ecol. Resour.">
        <title>The genomes of chicory, endive, great burdock and yacon provide insights into Asteraceae paleo-polyploidization history and plant inulin production.</title>
        <authorList>
            <person name="Fan W."/>
            <person name="Wang S."/>
            <person name="Wang H."/>
            <person name="Wang A."/>
            <person name="Jiang F."/>
            <person name="Liu H."/>
            <person name="Zhao H."/>
            <person name="Xu D."/>
            <person name="Zhang Y."/>
        </authorList>
    </citation>
    <scope>NUCLEOTIDE SEQUENCE [LARGE SCALE GENOMIC DNA]</scope>
    <source>
        <strain evidence="2">cv. Yunnan</strain>
        <tissue evidence="1">Leaves</tissue>
    </source>
</reference>
<comment type="caution">
    <text evidence="1">The sequence shown here is derived from an EMBL/GenBank/DDBJ whole genome shotgun (WGS) entry which is preliminary data.</text>
</comment>
<organism evidence="1 2">
    <name type="scientific">Smallanthus sonchifolius</name>
    <dbReference type="NCBI Taxonomy" id="185202"/>
    <lineage>
        <taxon>Eukaryota</taxon>
        <taxon>Viridiplantae</taxon>
        <taxon>Streptophyta</taxon>
        <taxon>Embryophyta</taxon>
        <taxon>Tracheophyta</taxon>
        <taxon>Spermatophyta</taxon>
        <taxon>Magnoliopsida</taxon>
        <taxon>eudicotyledons</taxon>
        <taxon>Gunneridae</taxon>
        <taxon>Pentapetalae</taxon>
        <taxon>asterids</taxon>
        <taxon>campanulids</taxon>
        <taxon>Asterales</taxon>
        <taxon>Asteraceae</taxon>
        <taxon>Asteroideae</taxon>
        <taxon>Heliantheae alliance</taxon>
        <taxon>Millerieae</taxon>
        <taxon>Smallanthus</taxon>
    </lineage>
</organism>
<dbReference type="EMBL" id="CM042023">
    <property type="protein sequence ID" value="KAI3813646.1"/>
    <property type="molecule type" value="Genomic_DNA"/>
</dbReference>
<name>A0ACB9J1R3_9ASTR</name>
<evidence type="ECO:0000313" key="2">
    <source>
        <dbReference type="Proteomes" id="UP001056120"/>
    </source>
</evidence>
<reference evidence="2" key="1">
    <citation type="journal article" date="2022" name="Mol. Ecol. Resour.">
        <title>The genomes of chicory, endive, great burdock and yacon provide insights into Asteraceae palaeo-polyploidization history and plant inulin production.</title>
        <authorList>
            <person name="Fan W."/>
            <person name="Wang S."/>
            <person name="Wang H."/>
            <person name="Wang A."/>
            <person name="Jiang F."/>
            <person name="Liu H."/>
            <person name="Zhao H."/>
            <person name="Xu D."/>
            <person name="Zhang Y."/>
        </authorList>
    </citation>
    <scope>NUCLEOTIDE SEQUENCE [LARGE SCALE GENOMIC DNA]</scope>
    <source>
        <strain evidence="2">cv. Yunnan</strain>
    </source>
</reference>
<sequence length="70" mass="8132">MGHCASTMATSRTGNRISKKEWVNRHGEHGMLRRNGAKCLAAVREKRSRLYIVRKSVVMLIFWHKYDSNT</sequence>
<dbReference type="Proteomes" id="UP001056120">
    <property type="component" value="Linkage Group LG06"/>
</dbReference>
<keyword evidence="2" id="KW-1185">Reference proteome</keyword>
<gene>
    <name evidence="1" type="ORF">L1987_18375</name>
</gene>